<keyword evidence="2" id="KW-0732">Signal</keyword>
<evidence type="ECO:0000313" key="5">
    <source>
        <dbReference type="EMBL" id="KAF7996401.1"/>
    </source>
</evidence>
<dbReference type="Proteomes" id="UP000639338">
    <property type="component" value="Unassembled WGS sequence"/>
</dbReference>
<dbReference type="InterPro" id="IPR011679">
    <property type="entry name" value="ERp29_C"/>
</dbReference>
<dbReference type="SUPFAM" id="SSF52833">
    <property type="entry name" value="Thioredoxin-like"/>
    <property type="match status" value="1"/>
</dbReference>
<dbReference type="SUPFAM" id="SSF47933">
    <property type="entry name" value="ERP29 C domain-like"/>
    <property type="match status" value="1"/>
</dbReference>
<evidence type="ECO:0008006" key="7">
    <source>
        <dbReference type="Google" id="ProtNLM"/>
    </source>
</evidence>
<reference evidence="5 6" key="1">
    <citation type="submission" date="2020-08" db="EMBL/GenBank/DDBJ databases">
        <title>Aphidius gifuensis genome sequencing and assembly.</title>
        <authorList>
            <person name="Du Z."/>
        </authorList>
    </citation>
    <scope>NUCLEOTIDE SEQUENCE [LARGE SCALE GENOMIC DNA]</scope>
    <source>
        <strain evidence="5">YNYX2018</strain>
        <tissue evidence="5">Adults</tissue>
    </source>
</reference>
<keyword evidence="6" id="KW-1185">Reference proteome</keyword>
<keyword evidence="1" id="KW-0256">Endoplasmic reticulum</keyword>
<feature type="domain" description="Endoplasmic reticulum resident protein 29 C-terminal" evidence="3">
    <location>
        <begin position="149"/>
        <end position="242"/>
    </location>
</feature>
<dbReference type="InterPro" id="IPR012883">
    <property type="entry name" value="ERp29_N"/>
</dbReference>
<feature type="signal peptide" evidence="2">
    <location>
        <begin position="1"/>
        <end position="21"/>
    </location>
</feature>
<protein>
    <recommendedName>
        <fullName evidence="7">Odorant-binding protein</fullName>
    </recommendedName>
</protein>
<dbReference type="EMBL" id="JACMRX010000001">
    <property type="protein sequence ID" value="KAF7996401.1"/>
    <property type="molecule type" value="Genomic_DNA"/>
</dbReference>
<dbReference type="InterPro" id="IPR016855">
    <property type="entry name" value="ERp29"/>
</dbReference>
<organism evidence="5 6">
    <name type="scientific">Aphidius gifuensis</name>
    <name type="common">Parasitoid wasp</name>
    <dbReference type="NCBI Taxonomy" id="684658"/>
    <lineage>
        <taxon>Eukaryota</taxon>
        <taxon>Metazoa</taxon>
        <taxon>Ecdysozoa</taxon>
        <taxon>Arthropoda</taxon>
        <taxon>Hexapoda</taxon>
        <taxon>Insecta</taxon>
        <taxon>Pterygota</taxon>
        <taxon>Neoptera</taxon>
        <taxon>Endopterygota</taxon>
        <taxon>Hymenoptera</taxon>
        <taxon>Apocrita</taxon>
        <taxon>Ichneumonoidea</taxon>
        <taxon>Braconidae</taxon>
        <taxon>Aphidiinae</taxon>
        <taxon>Aphidius</taxon>
    </lineage>
</organism>
<comment type="caution">
    <text evidence="5">The sequence shown here is derived from an EMBL/GenBank/DDBJ whole genome shotgun (WGS) entry which is preliminary data.</text>
</comment>
<proteinExistence type="predicted"/>
<feature type="domain" description="ERp29 N-terminal" evidence="4">
    <location>
        <begin position="24"/>
        <end position="148"/>
    </location>
</feature>
<dbReference type="OrthoDB" id="417262at2759"/>
<dbReference type="PANTHER" id="PTHR12211:SF0">
    <property type="entry name" value="ENDOPLASMIC RETICULUM RESIDENT PROTEIN 29"/>
    <property type="match status" value="1"/>
</dbReference>
<dbReference type="PANTHER" id="PTHR12211">
    <property type="entry name" value="ENDOPLASMIC RETICULUM PROTEIN ERP29"/>
    <property type="match status" value="1"/>
</dbReference>
<dbReference type="GO" id="GO:0005788">
    <property type="term" value="C:endoplasmic reticulum lumen"/>
    <property type="evidence" value="ECO:0007669"/>
    <property type="project" value="InterPro"/>
</dbReference>
<evidence type="ECO:0000259" key="4">
    <source>
        <dbReference type="Pfam" id="PF07912"/>
    </source>
</evidence>
<dbReference type="InterPro" id="IPR036356">
    <property type="entry name" value="ERp29_C_sf"/>
</dbReference>
<evidence type="ECO:0000313" key="6">
    <source>
        <dbReference type="Proteomes" id="UP000639338"/>
    </source>
</evidence>
<evidence type="ECO:0000256" key="2">
    <source>
        <dbReference type="SAM" id="SignalP"/>
    </source>
</evidence>
<dbReference type="GO" id="GO:0009306">
    <property type="term" value="P:protein secretion"/>
    <property type="evidence" value="ECO:0007669"/>
    <property type="project" value="InterPro"/>
</dbReference>
<evidence type="ECO:0000259" key="3">
    <source>
        <dbReference type="Pfam" id="PF07749"/>
    </source>
</evidence>
<accession>A0A834Y0K5</accession>
<dbReference type="Gene3D" id="3.40.30.10">
    <property type="entry name" value="Glutaredoxin"/>
    <property type="match status" value="1"/>
</dbReference>
<dbReference type="AlphaFoldDB" id="A0A834Y0K5"/>
<dbReference type="Pfam" id="PF07912">
    <property type="entry name" value="ERp29_N"/>
    <property type="match status" value="1"/>
</dbReference>
<feature type="chain" id="PRO_5032611857" description="Odorant-binding protein" evidence="2">
    <location>
        <begin position="22"/>
        <end position="248"/>
    </location>
</feature>
<sequence>MKSFLIYFVVIISVIIKFGYAEDCKGCVPLDGLSFDKVIKKFKYSVVKFDVAFPYGEKHEEFGKVAESTYQVDDLLLAEVGIKDYGNKDNSELAKRFNVDKSDLPVVLLFINGKNEPEKIVDGKSIDFTENNIKRLIKLKTGIYIGLDGCIEQLDRYAQEFKLADDNEKKAILEKVKIFETTLTDKEQRNVKFYIKTMERIIERGDIFVQTEQTRLDSFLQTKLSNDKKQNIEERKNILLSFATHDEL</sequence>
<dbReference type="Pfam" id="PF07749">
    <property type="entry name" value="ERp29"/>
    <property type="match status" value="1"/>
</dbReference>
<dbReference type="InterPro" id="IPR036249">
    <property type="entry name" value="Thioredoxin-like_sf"/>
</dbReference>
<evidence type="ECO:0000256" key="1">
    <source>
        <dbReference type="ARBA" id="ARBA00022824"/>
    </source>
</evidence>
<gene>
    <name evidence="5" type="ORF">HCN44_002033</name>
</gene>
<dbReference type="Gene3D" id="1.20.1150.12">
    <property type="entry name" value="Endoplasmic reticulum resident protein 29, C-terminal domain"/>
    <property type="match status" value="1"/>
</dbReference>
<name>A0A834Y0K5_APHGI</name>
<dbReference type="FunFam" id="3.40.30.10:FF:000133">
    <property type="entry name" value="Endoplasmic reticulum resident protein 29"/>
    <property type="match status" value="1"/>
</dbReference>